<dbReference type="RefSeq" id="WP_164158765.1">
    <property type="nucleotide sequence ID" value="NZ_VKQR01000028.1"/>
</dbReference>
<dbReference type="AlphaFoldDB" id="A0AAI9CAV0"/>
<dbReference type="Proteomes" id="UP001214521">
    <property type="component" value="Unassembled WGS sequence"/>
</dbReference>
<proteinExistence type="predicted"/>
<protein>
    <submittedName>
        <fullName evidence="1">Uncharacterized protein</fullName>
    </submittedName>
</protein>
<comment type="caution">
    <text evidence="1">The sequence shown here is derived from an EMBL/GenBank/DDBJ whole genome shotgun (WGS) entry which is preliminary data.</text>
</comment>
<name>A0AAI9CAV0_STEMA</name>
<reference evidence="1" key="1">
    <citation type="submission" date="2022-07" db="EMBL/GenBank/DDBJ databases">
        <authorList>
            <consortium name="Clinical and Environmental Microbiology Branch: Whole genome sequencing antimicrobial resistance pathogens in the healthcare setting"/>
        </authorList>
    </citation>
    <scope>NUCLEOTIDE SEQUENCE</scope>
    <source>
        <strain evidence="1">Stenotrophomonas_maltophilia_2021CK-00905</strain>
    </source>
</reference>
<sequence length="99" mass="11076">MYDRNEAAAQPAEELEAEGLRDRLSVSDAQIAELEYAISQLASRLSPVLRPELAEPKCEVSSATPQPIRSPVAQEAHRQGLRIYQAHRDLRSIEQRLAL</sequence>
<gene>
    <name evidence="1" type="ORF">QEK83_001945</name>
</gene>
<organism evidence="1 2">
    <name type="scientific">Stenotrophomonas maltophilia</name>
    <name type="common">Pseudomonas maltophilia</name>
    <name type="synonym">Xanthomonas maltophilia</name>
    <dbReference type="NCBI Taxonomy" id="40324"/>
    <lineage>
        <taxon>Bacteria</taxon>
        <taxon>Pseudomonadati</taxon>
        <taxon>Pseudomonadota</taxon>
        <taxon>Gammaproteobacteria</taxon>
        <taxon>Lysobacterales</taxon>
        <taxon>Lysobacteraceae</taxon>
        <taxon>Stenotrophomonas</taxon>
        <taxon>Stenotrophomonas maltophilia group</taxon>
    </lineage>
</organism>
<evidence type="ECO:0000313" key="2">
    <source>
        <dbReference type="Proteomes" id="UP001214521"/>
    </source>
</evidence>
<dbReference type="EMBL" id="ABLOMU010000017">
    <property type="protein sequence ID" value="EKT4441295.1"/>
    <property type="molecule type" value="Genomic_DNA"/>
</dbReference>
<accession>A0AAI9CAV0</accession>
<evidence type="ECO:0000313" key="1">
    <source>
        <dbReference type="EMBL" id="EKT4441295.1"/>
    </source>
</evidence>